<accession>A0AAE1V4X7</accession>
<dbReference type="CDD" id="cd15798">
    <property type="entry name" value="PMEI-like_3"/>
    <property type="match status" value="1"/>
</dbReference>
<dbReference type="EMBL" id="JAVYJV010000016">
    <property type="protein sequence ID" value="KAK4350516.1"/>
    <property type="molecule type" value="Genomic_DNA"/>
</dbReference>
<organism evidence="2 3">
    <name type="scientific">Anisodus tanguticus</name>
    <dbReference type="NCBI Taxonomy" id="243964"/>
    <lineage>
        <taxon>Eukaryota</taxon>
        <taxon>Viridiplantae</taxon>
        <taxon>Streptophyta</taxon>
        <taxon>Embryophyta</taxon>
        <taxon>Tracheophyta</taxon>
        <taxon>Spermatophyta</taxon>
        <taxon>Magnoliopsida</taxon>
        <taxon>eudicotyledons</taxon>
        <taxon>Gunneridae</taxon>
        <taxon>Pentapetalae</taxon>
        <taxon>asterids</taxon>
        <taxon>lamiids</taxon>
        <taxon>Solanales</taxon>
        <taxon>Solanaceae</taxon>
        <taxon>Solanoideae</taxon>
        <taxon>Hyoscyameae</taxon>
        <taxon>Anisodus</taxon>
    </lineage>
</organism>
<keyword evidence="3" id="KW-1185">Reference proteome</keyword>
<dbReference type="AlphaFoldDB" id="A0AAE1V4X7"/>
<evidence type="ECO:0000259" key="1">
    <source>
        <dbReference type="Pfam" id="PF04043"/>
    </source>
</evidence>
<gene>
    <name evidence="2" type="ORF">RND71_029829</name>
</gene>
<dbReference type="Gene3D" id="1.20.140.40">
    <property type="entry name" value="Invertase/pectin methylesterase inhibitor family protein"/>
    <property type="match status" value="1"/>
</dbReference>
<reference evidence="2" key="1">
    <citation type="submission" date="2023-12" db="EMBL/GenBank/DDBJ databases">
        <title>Genome assembly of Anisodus tanguticus.</title>
        <authorList>
            <person name="Wang Y.-J."/>
        </authorList>
    </citation>
    <scope>NUCLEOTIDE SEQUENCE</scope>
    <source>
        <strain evidence="2">KB-2021</strain>
        <tissue evidence="2">Leaf</tissue>
    </source>
</reference>
<feature type="domain" description="Pectinesterase inhibitor" evidence="1">
    <location>
        <begin position="122"/>
        <end position="180"/>
    </location>
</feature>
<dbReference type="Pfam" id="PF04043">
    <property type="entry name" value="PMEI"/>
    <property type="match status" value="1"/>
</dbReference>
<name>A0AAE1V4X7_9SOLA</name>
<evidence type="ECO:0000313" key="2">
    <source>
        <dbReference type="EMBL" id="KAK4350516.1"/>
    </source>
</evidence>
<dbReference type="SUPFAM" id="SSF101148">
    <property type="entry name" value="Plant invertase/pectin methylesterase inhibitor"/>
    <property type="match status" value="1"/>
</dbReference>
<dbReference type="Proteomes" id="UP001291623">
    <property type="component" value="Unassembled WGS sequence"/>
</dbReference>
<sequence>MISQCDYLYFNSSLSQWKSYLAIDDEKKSTTTMTMRSEMIDWLDTERLKITRCLYWLECDKGMDTENANNFLMILANMNSISEMFNPIVFNFTAFRSSGKSIVASLFSDRDFVDTSAELMNVGPGESALTVSNMQTWISAAMTDQDTCLEGLDEMGSPLLGEVKARVQNAKEYMSNTLAILSNMPSLLQKFGITMH</sequence>
<evidence type="ECO:0000313" key="3">
    <source>
        <dbReference type="Proteomes" id="UP001291623"/>
    </source>
</evidence>
<comment type="caution">
    <text evidence="2">The sequence shown here is derived from an EMBL/GenBank/DDBJ whole genome shotgun (WGS) entry which is preliminary data.</text>
</comment>
<dbReference type="InterPro" id="IPR006501">
    <property type="entry name" value="Pectinesterase_inhib_dom"/>
</dbReference>
<dbReference type="GO" id="GO:0004857">
    <property type="term" value="F:enzyme inhibitor activity"/>
    <property type="evidence" value="ECO:0007669"/>
    <property type="project" value="InterPro"/>
</dbReference>
<proteinExistence type="predicted"/>
<protein>
    <recommendedName>
        <fullName evidence="1">Pectinesterase inhibitor domain-containing protein</fullName>
    </recommendedName>
</protein>
<dbReference type="InterPro" id="IPR035513">
    <property type="entry name" value="Invertase/methylesterase_inhib"/>
</dbReference>